<evidence type="ECO:0000256" key="2">
    <source>
        <dbReference type="ARBA" id="ARBA00022801"/>
    </source>
</evidence>
<dbReference type="InterPro" id="IPR050300">
    <property type="entry name" value="GDXG_lipolytic_enzyme"/>
</dbReference>
<reference evidence="6" key="1">
    <citation type="journal article" date="2019" name="Int. J. Syst. Evol. Microbiol.">
        <title>The Global Catalogue of Microorganisms (GCM) 10K type strain sequencing project: providing services to taxonomists for standard genome sequencing and annotation.</title>
        <authorList>
            <consortium name="The Broad Institute Genomics Platform"/>
            <consortium name="The Broad Institute Genome Sequencing Center for Infectious Disease"/>
            <person name="Wu L."/>
            <person name="Ma J."/>
        </authorList>
    </citation>
    <scope>NUCLEOTIDE SEQUENCE [LARGE SCALE GENOMIC DNA]</scope>
    <source>
        <strain evidence="6">CGMCC 1.15304</strain>
    </source>
</reference>
<dbReference type="RefSeq" id="WP_068152837.1">
    <property type="nucleotide sequence ID" value="NZ_JBHSCR010000003.1"/>
</dbReference>
<evidence type="ECO:0000313" key="6">
    <source>
        <dbReference type="Proteomes" id="UP001595776"/>
    </source>
</evidence>
<dbReference type="Proteomes" id="UP001595776">
    <property type="component" value="Unassembled WGS sequence"/>
</dbReference>
<dbReference type="EMBL" id="JBHSCR010000003">
    <property type="protein sequence ID" value="MFC4347367.1"/>
    <property type="molecule type" value="Genomic_DNA"/>
</dbReference>
<feature type="domain" description="Alpha/beta hydrolase fold-3" evidence="4">
    <location>
        <begin position="77"/>
        <end position="278"/>
    </location>
</feature>
<dbReference type="PANTHER" id="PTHR48081:SF30">
    <property type="entry name" value="ACETYL-HYDROLASE LIPR-RELATED"/>
    <property type="match status" value="1"/>
</dbReference>
<dbReference type="SUPFAM" id="SSF53474">
    <property type="entry name" value="alpha/beta-Hydrolases"/>
    <property type="match status" value="1"/>
</dbReference>
<sequence>MSIRAWLVRRKIRAVFRPRELANAPQEARLKHFEVALKASESKMPGAPSDAVVETVDEGVVKGEWISVPGAREDRILMFNHGGGYVWGGPKQYRDLGARLSRAMKARVFLLDYRLSPKHKCPAAIDDALAAYDWISKNNPGVPITMAGDSAGGGLTLAATHAIRDSDRTNPVALALISPWLDVTGSGESVQANREKEVMLEADGIKIAGQVYSGELGPEDPRPSPLFGDQAGLPPTLVQVGSEEILLSDSTRFHEKAMAAGVSVHLDVWQKMHHVWHMQAGIVPEGKRAIADMAAFFEHHWGN</sequence>
<gene>
    <name evidence="5" type="ORF">ACFO5Q_05875</name>
</gene>
<evidence type="ECO:0000313" key="5">
    <source>
        <dbReference type="EMBL" id="MFC4347367.1"/>
    </source>
</evidence>
<dbReference type="InterPro" id="IPR013094">
    <property type="entry name" value="AB_hydrolase_3"/>
</dbReference>
<dbReference type="GO" id="GO:0016787">
    <property type="term" value="F:hydrolase activity"/>
    <property type="evidence" value="ECO:0007669"/>
    <property type="project" value="UniProtKB-KW"/>
</dbReference>
<accession>A0ABV8U8X4</accession>
<keyword evidence="6" id="KW-1185">Reference proteome</keyword>
<name>A0ABV8U8X4_9PROT</name>
<dbReference type="InterPro" id="IPR029058">
    <property type="entry name" value="AB_hydrolase_fold"/>
</dbReference>
<comment type="similarity">
    <text evidence="1">Belongs to the 'GDXG' lipolytic enzyme family.</text>
</comment>
<evidence type="ECO:0000256" key="1">
    <source>
        <dbReference type="ARBA" id="ARBA00010515"/>
    </source>
</evidence>
<dbReference type="Pfam" id="PF07859">
    <property type="entry name" value="Abhydrolase_3"/>
    <property type="match status" value="1"/>
</dbReference>
<dbReference type="PANTHER" id="PTHR48081">
    <property type="entry name" value="AB HYDROLASE SUPERFAMILY PROTEIN C4A8.06C"/>
    <property type="match status" value="1"/>
</dbReference>
<evidence type="ECO:0000256" key="3">
    <source>
        <dbReference type="PROSITE-ProRule" id="PRU10038"/>
    </source>
</evidence>
<evidence type="ECO:0000259" key="4">
    <source>
        <dbReference type="Pfam" id="PF07859"/>
    </source>
</evidence>
<proteinExistence type="inferred from homology"/>
<dbReference type="PROSITE" id="PS01174">
    <property type="entry name" value="LIPASE_GDXG_SER"/>
    <property type="match status" value="1"/>
</dbReference>
<comment type="caution">
    <text evidence="5">The sequence shown here is derived from an EMBL/GenBank/DDBJ whole genome shotgun (WGS) entry which is preliminary data.</text>
</comment>
<organism evidence="5 6">
    <name type="scientific">Kordiimonas lipolytica</name>
    <dbReference type="NCBI Taxonomy" id="1662421"/>
    <lineage>
        <taxon>Bacteria</taxon>
        <taxon>Pseudomonadati</taxon>
        <taxon>Pseudomonadota</taxon>
        <taxon>Alphaproteobacteria</taxon>
        <taxon>Kordiimonadales</taxon>
        <taxon>Kordiimonadaceae</taxon>
        <taxon>Kordiimonas</taxon>
    </lineage>
</organism>
<protein>
    <submittedName>
        <fullName evidence="5">Alpha/beta hydrolase</fullName>
    </submittedName>
</protein>
<dbReference type="InterPro" id="IPR033140">
    <property type="entry name" value="Lipase_GDXG_put_SER_AS"/>
</dbReference>
<keyword evidence="2 5" id="KW-0378">Hydrolase</keyword>
<feature type="active site" evidence="3">
    <location>
        <position position="150"/>
    </location>
</feature>
<dbReference type="Gene3D" id="3.40.50.1820">
    <property type="entry name" value="alpha/beta hydrolase"/>
    <property type="match status" value="1"/>
</dbReference>